<dbReference type="InterPro" id="IPR029052">
    <property type="entry name" value="Metallo-depent_PP-like"/>
</dbReference>
<dbReference type="Proteomes" id="UP000000561">
    <property type="component" value="Chromosome 6"/>
</dbReference>
<dbReference type="Gene3D" id="3.60.21.10">
    <property type="match status" value="1"/>
</dbReference>
<evidence type="ECO:0000313" key="3">
    <source>
        <dbReference type="Proteomes" id="UP000000561"/>
    </source>
</evidence>
<dbReference type="InterPro" id="IPR004843">
    <property type="entry name" value="Calcineurin-like_PHP"/>
</dbReference>
<dbReference type="AlphaFoldDB" id="A0A0D1DZF5"/>
<dbReference type="KEGG" id="uma:UMAG_11726"/>
<dbReference type="InterPro" id="IPR051693">
    <property type="entry name" value="UPF0046_metallophosphoest"/>
</dbReference>
<dbReference type="Pfam" id="PF00149">
    <property type="entry name" value="Metallophos"/>
    <property type="match status" value="1"/>
</dbReference>
<evidence type="ECO:0000313" key="2">
    <source>
        <dbReference type="EMBL" id="KIS69404.1"/>
    </source>
</evidence>
<proteinExistence type="predicted"/>
<organism evidence="2 3">
    <name type="scientific">Mycosarcoma maydis</name>
    <name type="common">Corn smut fungus</name>
    <name type="synonym">Ustilago maydis</name>
    <dbReference type="NCBI Taxonomy" id="5270"/>
    <lineage>
        <taxon>Eukaryota</taxon>
        <taxon>Fungi</taxon>
        <taxon>Dikarya</taxon>
        <taxon>Basidiomycota</taxon>
        <taxon>Ustilaginomycotina</taxon>
        <taxon>Ustilaginomycetes</taxon>
        <taxon>Ustilaginales</taxon>
        <taxon>Ustilaginaceae</taxon>
        <taxon>Mycosarcoma</taxon>
    </lineage>
</organism>
<dbReference type="InParanoid" id="A0A0D1DZF5"/>
<keyword evidence="3" id="KW-1185">Reference proteome</keyword>
<dbReference type="OrthoDB" id="630188at2759"/>
<dbReference type="EMBL" id="CM003145">
    <property type="protein sequence ID" value="KIS69404.1"/>
    <property type="molecule type" value="Genomic_DNA"/>
</dbReference>
<dbReference type="GeneID" id="23567578"/>
<feature type="domain" description="Calcineurin-like phosphoesterase" evidence="1">
    <location>
        <begin position="33"/>
        <end position="250"/>
    </location>
</feature>
<dbReference type="CDD" id="cd07379">
    <property type="entry name" value="MPP_239FB"/>
    <property type="match status" value="1"/>
</dbReference>
<gene>
    <name evidence="2" type="ORF">UMAG_11726</name>
</gene>
<name>A0A0D1DZF5_MYCMD</name>
<dbReference type="PANTHER" id="PTHR12905:SF0">
    <property type="entry name" value="CALCINEURIN-LIKE PHOSPHOESTERASE DOMAIN-CONTAINING PROTEIN"/>
    <property type="match status" value="1"/>
</dbReference>
<dbReference type="PANTHER" id="PTHR12905">
    <property type="entry name" value="METALLOPHOSPHOESTERASE"/>
    <property type="match status" value="1"/>
</dbReference>
<protein>
    <recommendedName>
        <fullName evidence="1">Calcineurin-like phosphoesterase domain-containing protein</fullName>
    </recommendedName>
</protein>
<accession>A0A0D1DZF5</accession>
<dbReference type="SUPFAM" id="SSF56300">
    <property type="entry name" value="Metallo-dependent phosphatases"/>
    <property type="match status" value="1"/>
</dbReference>
<reference evidence="2 3" key="1">
    <citation type="journal article" date="2006" name="Nature">
        <title>Insights from the genome of the biotrophic fungal plant pathogen Ustilago maydis.</title>
        <authorList>
            <person name="Kamper J."/>
            <person name="Kahmann R."/>
            <person name="Bolker M."/>
            <person name="Ma L.J."/>
            <person name="Brefort T."/>
            <person name="Saville B.J."/>
            <person name="Banuett F."/>
            <person name="Kronstad J.W."/>
            <person name="Gold S.E."/>
            <person name="Muller O."/>
            <person name="Perlin M.H."/>
            <person name="Wosten H.A."/>
            <person name="de Vries R."/>
            <person name="Ruiz-Herrera J."/>
            <person name="Reynaga-Pena C.G."/>
            <person name="Snetselaar K."/>
            <person name="McCann M."/>
            <person name="Perez-Martin J."/>
            <person name="Feldbrugge M."/>
            <person name="Basse C.W."/>
            <person name="Steinberg G."/>
            <person name="Ibeas J.I."/>
            <person name="Holloman W."/>
            <person name="Guzman P."/>
            <person name="Farman M."/>
            <person name="Stajich J.E."/>
            <person name="Sentandreu R."/>
            <person name="Gonzalez-Prieto J.M."/>
            <person name="Kennell J.C."/>
            <person name="Molina L."/>
            <person name="Schirawski J."/>
            <person name="Mendoza-Mendoza A."/>
            <person name="Greilinger D."/>
            <person name="Munch K."/>
            <person name="Rossel N."/>
            <person name="Scherer M."/>
            <person name="Vranes M."/>
            <person name="Ladendorf O."/>
            <person name="Vincon V."/>
            <person name="Fuchs U."/>
            <person name="Sandrock B."/>
            <person name="Meng S."/>
            <person name="Ho E.C."/>
            <person name="Cahill M.J."/>
            <person name="Boyce K.J."/>
            <person name="Klose J."/>
            <person name="Klosterman S.J."/>
            <person name="Deelstra H.J."/>
            <person name="Ortiz-Castellanos L."/>
            <person name="Li W."/>
            <person name="Sanchez-Alonso P."/>
            <person name="Schreier P.H."/>
            <person name="Hauser-Hahn I."/>
            <person name="Vaupel M."/>
            <person name="Koopmann E."/>
            <person name="Friedrich G."/>
            <person name="Voss H."/>
            <person name="Schluter T."/>
            <person name="Margolis J."/>
            <person name="Platt D."/>
            <person name="Swimmer C."/>
            <person name="Gnirke A."/>
            <person name="Chen F."/>
            <person name="Vysotskaia V."/>
            <person name="Mannhaupt G."/>
            <person name="Guldener U."/>
            <person name="Munsterkotter M."/>
            <person name="Haase D."/>
            <person name="Oesterheld M."/>
            <person name="Mewes H.W."/>
            <person name="Mauceli E.W."/>
            <person name="DeCaprio D."/>
            <person name="Wade C.M."/>
            <person name="Butler J."/>
            <person name="Young S."/>
            <person name="Jaffe D.B."/>
            <person name="Calvo S."/>
            <person name="Nusbaum C."/>
            <person name="Galagan J."/>
            <person name="Birren B.W."/>
        </authorList>
    </citation>
    <scope>NUCLEOTIDE SEQUENCE [LARGE SCALE GENOMIC DNA]</scope>
    <source>
        <strain evidence="3">DSM 14603 / FGSC 9021 / UM521</strain>
    </source>
</reference>
<dbReference type="VEuPathDB" id="FungiDB:UMAG_11726"/>
<sequence>METAIPVSRQGTRVYTEYDVASPPRTPGPEWVRFVLISDTHSQTTHIPDGDVLLHAGDLTTLGQPDDLGAQVEWLKSLAHEHKIFICGNHDFSACTDQDFYETRGRQLNAQLHVQDSAHDVARAKQILNRDSLCEKALTYLNNQPHQFTVQRAQTSHYQWTVWGSPWSPQFHDWAWNYKRGVQARHIYKDIPKHVDVLITHTPPHKLGALDTIHDGSSVGCEELTRRLTAPASEHDSLRPKLHVFGHIHEARGVHLLEQPAFHHGDLDESLLVNAALVEYDQHMWNNHRIFSYTVVCKPVIVDLRVPAPPTL</sequence>
<dbReference type="RefSeq" id="XP_011389237.1">
    <property type="nucleotide sequence ID" value="XM_011390935.1"/>
</dbReference>
<evidence type="ECO:0000259" key="1">
    <source>
        <dbReference type="Pfam" id="PF00149"/>
    </source>
</evidence>
<dbReference type="GO" id="GO:0016787">
    <property type="term" value="F:hydrolase activity"/>
    <property type="evidence" value="ECO:0007669"/>
    <property type="project" value="InterPro"/>
</dbReference>